<evidence type="ECO:0000259" key="10">
    <source>
        <dbReference type="SMART" id="SM00387"/>
    </source>
</evidence>
<dbReference type="EMBL" id="DXDC01000347">
    <property type="protein sequence ID" value="HIY66881.1"/>
    <property type="molecule type" value="Genomic_DNA"/>
</dbReference>
<evidence type="ECO:0000313" key="12">
    <source>
        <dbReference type="Proteomes" id="UP000824005"/>
    </source>
</evidence>
<evidence type="ECO:0000256" key="3">
    <source>
        <dbReference type="ARBA" id="ARBA00022553"/>
    </source>
</evidence>
<evidence type="ECO:0000313" key="11">
    <source>
        <dbReference type="EMBL" id="HIY66881.1"/>
    </source>
</evidence>
<comment type="catalytic activity">
    <reaction evidence="1">
        <text>ATP + protein L-histidine = ADP + protein N-phospho-L-histidine.</text>
        <dbReference type="EC" id="2.7.13.3"/>
    </reaction>
</comment>
<dbReference type="GO" id="GO:0005524">
    <property type="term" value="F:ATP binding"/>
    <property type="evidence" value="ECO:0007669"/>
    <property type="project" value="UniProtKB-KW"/>
</dbReference>
<keyword evidence="6 11" id="KW-0418">Kinase</keyword>
<gene>
    <name evidence="11" type="ORF">H9830_11455</name>
</gene>
<dbReference type="Pfam" id="PF02518">
    <property type="entry name" value="HATPase_c"/>
    <property type="match status" value="1"/>
</dbReference>
<evidence type="ECO:0000256" key="7">
    <source>
        <dbReference type="ARBA" id="ARBA00022840"/>
    </source>
</evidence>
<evidence type="ECO:0000256" key="6">
    <source>
        <dbReference type="ARBA" id="ARBA00022777"/>
    </source>
</evidence>
<dbReference type="SMART" id="SM00387">
    <property type="entry name" value="HATPase_c"/>
    <property type="match status" value="1"/>
</dbReference>
<feature type="transmembrane region" description="Helical" evidence="9">
    <location>
        <begin position="48"/>
        <end position="66"/>
    </location>
</feature>
<dbReference type="GO" id="GO:0046983">
    <property type="term" value="F:protein dimerization activity"/>
    <property type="evidence" value="ECO:0007669"/>
    <property type="project" value="InterPro"/>
</dbReference>
<evidence type="ECO:0000256" key="1">
    <source>
        <dbReference type="ARBA" id="ARBA00000085"/>
    </source>
</evidence>
<protein>
    <recommendedName>
        <fullName evidence="2">histidine kinase</fullName>
        <ecNumber evidence="2">2.7.13.3</ecNumber>
    </recommendedName>
</protein>
<dbReference type="Gene3D" id="1.20.5.1930">
    <property type="match status" value="1"/>
</dbReference>
<feature type="transmembrane region" description="Helical" evidence="9">
    <location>
        <begin position="149"/>
        <end position="173"/>
    </location>
</feature>
<keyword evidence="8" id="KW-0902">Two-component regulatory system</keyword>
<evidence type="ECO:0000256" key="5">
    <source>
        <dbReference type="ARBA" id="ARBA00022741"/>
    </source>
</evidence>
<dbReference type="Proteomes" id="UP000824005">
    <property type="component" value="Unassembled WGS sequence"/>
</dbReference>
<dbReference type="GO" id="GO:0000155">
    <property type="term" value="F:phosphorelay sensor kinase activity"/>
    <property type="evidence" value="ECO:0007669"/>
    <property type="project" value="InterPro"/>
</dbReference>
<dbReference type="SUPFAM" id="SSF55874">
    <property type="entry name" value="ATPase domain of HSP90 chaperone/DNA topoisomerase II/histidine kinase"/>
    <property type="match status" value="1"/>
</dbReference>
<dbReference type="InterPro" id="IPR003594">
    <property type="entry name" value="HATPase_dom"/>
</dbReference>
<reference evidence="11" key="2">
    <citation type="submission" date="2021-04" db="EMBL/GenBank/DDBJ databases">
        <authorList>
            <person name="Gilroy R."/>
        </authorList>
    </citation>
    <scope>NUCLEOTIDE SEQUENCE</scope>
    <source>
        <strain evidence="11">ChiGjej1B1-98</strain>
    </source>
</reference>
<name>A0A9D1YZL6_9MICO</name>
<feature type="domain" description="Histidine kinase/HSP90-like ATPase" evidence="10">
    <location>
        <begin position="314"/>
        <end position="407"/>
    </location>
</feature>
<dbReference type="AlphaFoldDB" id="A0A9D1YZL6"/>
<keyword evidence="9" id="KW-0472">Membrane</keyword>
<organism evidence="11 12">
    <name type="scientific">Candidatus Agrococcus pullicola</name>
    <dbReference type="NCBI Taxonomy" id="2838429"/>
    <lineage>
        <taxon>Bacteria</taxon>
        <taxon>Bacillati</taxon>
        <taxon>Actinomycetota</taxon>
        <taxon>Actinomycetes</taxon>
        <taxon>Micrococcales</taxon>
        <taxon>Microbacteriaceae</taxon>
        <taxon>Agrococcus</taxon>
    </lineage>
</organism>
<dbReference type="Gene3D" id="3.30.565.10">
    <property type="entry name" value="Histidine kinase-like ATPase, C-terminal domain"/>
    <property type="match status" value="1"/>
</dbReference>
<keyword evidence="4" id="KW-0808">Transferase</keyword>
<dbReference type="InterPro" id="IPR050482">
    <property type="entry name" value="Sensor_HK_TwoCompSys"/>
</dbReference>
<proteinExistence type="predicted"/>
<keyword evidence="3" id="KW-0597">Phosphoprotein</keyword>
<evidence type="ECO:0000256" key="2">
    <source>
        <dbReference type="ARBA" id="ARBA00012438"/>
    </source>
</evidence>
<keyword evidence="9" id="KW-0812">Transmembrane</keyword>
<dbReference type="PANTHER" id="PTHR24421">
    <property type="entry name" value="NITRATE/NITRITE SENSOR PROTEIN NARX-RELATED"/>
    <property type="match status" value="1"/>
</dbReference>
<accession>A0A9D1YZL6</accession>
<evidence type="ECO:0000256" key="4">
    <source>
        <dbReference type="ARBA" id="ARBA00022679"/>
    </source>
</evidence>
<feature type="transmembrane region" description="Helical" evidence="9">
    <location>
        <begin position="121"/>
        <end position="143"/>
    </location>
</feature>
<dbReference type="GO" id="GO:0016020">
    <property type="term" value="C:membrane"/>
    <property type="evidence" value="ECO:0007669"/>
    <property type="project" value="InterPro"/>
</dbReference>
<reference evidence="11" key="1">
    <citation type="journal article" date="2021" name="PeerJ">
        <title>Extensive microbial diversity within the chicken gut microbiome revealed by metagenomics and culture.</title>
        <authorList>
            <person name="Gilroy R."/>
            <person name="Ravi A."/>
            <person name="Getino M."/>
            <person name="Pursley I."/>
            <person name="Horton D.L."/>
            <person name="Alikhan N.F."/>
            <person name="Baker D."/>
            <person name="Gharbi K."/>
            <person name="Hall N."/>
            <person name="Watson M."/>
            <person name="Adriaenssens E.M."/>
            <person name="Foster-Nyarko E."/>
            <person name="Jarju S."/>
            <person name="Secka A."/>
            <person name="Antonio M."/>
            <person name="Oren A."/>
            <person name="Chaudhuri R.R."/>
            <person name="La Ragione R."/>
            <person name="Hildebrand F."/>
            <person name="Pallen M.J."/>
        </authorList>
    </citation>
    <scope>NUCLEOTIDE SEQUENCE</scope>
    <source>
        <strain evidence="11">ChiGjej1B1-98</strain>
    </source>
</reference>
<keyword evidence="7" id="KW-0067">ATP-binding</keyword>
<evidence type="ECO:0000256" key="8">
    <source>
        <dbReference type="ARBA" id="ARBA00023012"/>
    </source>
</evidence>
<keyword evidence="9" id="KW-1133">Transmembrane helix</keyword>
<dbReference type="InterPro" id="IPR036890">
    <property type="entry name" value="HATPase_C_sf"/>
</dbReference>
<sequence>MTSEAPTNRTPPPRNAWKTDGLLALGLGVASLLIGWLALLTGTFGADVNSWTALFGGFAMAAPLVLRRRWPSAMLILQTLIYMPLVWLGWEIYVIQIMIFLSFYSVGAWDANRKRAFWTRLVVIIIMFGSIAATFIVYGGLYIELGGVTGLIATLAIQYVVNIGYFGGAWFFGNRAWNSALEREALERAHEDIRGQQAIIADQAVDLERIRIARELHDVVAHHVSAMGVQAGAARRVMSRDAEQAEQSLRLVESSAREAIDELRAMVTTLRSDGSTNAPLPTLAELDALIDHAAQNGQRVTFERIADLPPVSPAAELTLYRVAQEGLTNARKHAGDRATVIVRLRGVEDGIELEVSDSGRAGMQHSNGTGHGLVGMRERVQAVGGRLEHGPKSGGGWMVRAWVPGSPHAEHGRLES</sequence>
<keyword evidence="5" id="KW-0547">Nucleotide-binding</keyword>
<comment type="caution">
    <text evidence="11">The sequence shown here is derived from an EMBL/GenBank/DDBJ whole genome shotgun (WGS) entry which is preliminary data.</text>
</comment>
<dbReference type="CDD" id="cd16917">
    <property type="entry name" value="HATPase_UhpB-NarQ-NarX-like"/>
    <property type="match status" value="1"/>
</dbReference>
<feature type="transmembrane region" description="Helical" evidence="9">
    <location>
        <begin position="86"/>
        <end position="109"/>
    </location>
</feature>
<dbReference type="EC" id="2.7.13.3" evidence="2"/>
<evidence type="ECO:0000256" key="9">
    <source>
        <dbReference type="SAM" id="Phobius"/>
    </source>
</evidence>
<dbReference type="InterPro" id="IPR011712">
    <property type="entry name" value="Sig_transdc_His_kin_sub3_dim/P"/>
</dbReference>
<dbReference type="PANTHER" id="PTHR24421:SF10">
    <property type="entry name" value="NITRATE_NITRITE SENSOR PROTEIN NARQ"/>
    <property type="match status" value="1"/>
</dbReference>
<dbReference type="Pfam" id="PF07730">
    <property type="entry name" value="HisKA_3"/>
    <property type="match status" value="1"/>
</dbReference>
<feature type="transmembrane region" description="Helical" evidence="9">
    <location>
        <begin position="22"/>
        <end position="41"/>
    </location>
</feature>